<feature type="transmembrane region" description="Helical" evidence="5">
    <location>
        <begin position="220"/>
        <end position="238"/>
    </location>
</feature>
<dbReference type="InterPro" id="IPR036259">
    <property type="entry name" value="MFS_trans_sf"/>
</dbReference>
<gene>
    <name evidence="7" type="ORF">PUT78_17845</name>
</gene>
<feature type="transmembrane region" description="Helical" evidence="5">
    <location>
        <begin position="20"/>
        <end position="46"/>
    </location>
</feature>
<evidence type="ECO:0000256" key="1">
    <source>
        <dbReference type="ARBA" id="ARBA00004141"/>
    </source>
</evidence>
<accession>A0ABT5TCX6</accession>
<feature type="transmembrane region" description="Helical" evidence="5">
    <location>
        <begin position="282"/>
        <end position="301"/>
    </location>
</feature>
<dbReference type="Gene3D" id="1.20.1250.20">
    <property type="entry name" value="MFS general substrate transporter like domains"/>
    <property type="match status" value="2"/>
</dbReference>
<dbReference type="PROSITE" id="PS00216">
    <property type="entry name" value="SUGAR_TRANSPORT_1"/>
    <property type="match status" value="1"/>
</dbReference>
<feature type="transmembrane region" description="Helical" evidence="5">
    <location>
        <begin position="132"/>
        <end position="150"/>
    </location>
</feature>
<dbReference type="InterPro" id="IPR020846">
    <property type="entry name" value="MFS_dom"/>
</dbReference>
<keyword evidence="2 5" id="KW-0812">Transmembrane</keyword>
<dbReference type="Proteomes" id="UP001431784">
    <property type="component" value="Unassembled WGS sequence"/>
</dbReference>
<feature type="transmembrane region" description="Helical" evidence="5">
    <location>
        <begin position="377"/>
        <end position="398"/>
    </location>
</feature>
<dbReference type="PANTHER" id="PTHR23528:SF1">
    <property type="entry name" value="MAJOR FACILITATOR SUPERFAMILY (MFS) PROFILE DOMAIN-CONTAINING PROTEIN"/>
    <property type="match status" value="1"/>
</dbReference>
<feature type="transmembrane region" description="Helical" evidence="5">
    <location>
        <begin position="99"/>
        <end position="120"/>
    </location>
</feature>
<keyword evidence="3 5" id="KW-1133">Transmembrane helix</keyword>
<comment type="caution">
    <text evidence="7">The sequence shown here is derived from an EMBL/GenBank/DDBJ whole genome shotgun (WGS) entry which is preliminary data.</text>
</comment>
<feature type="transmembrane region" description="Helical" evidence="5">
    <location>
        <begin position="58"/>
        <end position="79"/>
    </location>
</feature>
<evidence type="ECO:0000313" key="8">
    <source>
        <dbReference type="Proteomes" id="UP001431784"/>
    </source>
</evidence>
<dbReference type="PANTHER" id="PTHR23528">
    <property type="match status" value="1"/>
</dbReference>
<feature type="transmembrane region" description="Helical" evidence="5">
    <location>
        <begin position="307"/>
        <end position="333"/>
    </location>
</feature>
<dbReference type="SUPFAM" id="SSF103473">
    <property type="entry name" value="MFS general substrate transporter"/>
    <property type="match status" value="1"/>
</dbReference>
<feature type="transmembrane region" description="Helical" evidence="5">
    <location>
        <begin position="345"/>
        <end position="371"/>
    </location>
</feature>
<protein>
    <submittedName>
        <fullName evidence="7">MFS transporter</fullName>
    </submittedName>
</protein>
<dbReference type="EMBL" id="JAQZSM010000022">
    <property type="protein sequence ID" value="MDD7972954.1"/>
    <property type="molecule type" value="Genomic_DNA"/>
</dbReference>
<evidence type="ECO:0000256" key="5">
    <source>
        <dbReference type="SAM" id="Phobius"/>
    </source>
</evidence>
<dbReference type="InterPro" id="IPR011701">
    <property type="entry name" value="MFS"/>
</dbReference>
<dbReference type="PROSITE" id="PS50850">
    <property type="entry name" value="MFS"/>
    <property type="match status" value="1"/>
</dbReference>
<name>A0ABT5TCX6_9RHOB</name>
<evidence type="ECO:0000313" key="7">
    <source>
        <dbReference type="EMBL" id="MDD7972954.1"/>
    </source>
</evidence>
<feature type="domain" description="Major facilitator superfamily (MFS) profile" evidence="6">
    <location>
        <begin position="211"/>
        <end position="402"/>
    </location>
</feature>
<dbReference type="RefSeq" id="WP_274353629.1">
    <property type="nucleotide sequence ID" value="NZ_JAQZSM010000022.1"/>
</dbReference>
<keyword evidence="8" id="KW-1185">Reference proteome</keyword>
<feature type="transmembrane region" description="Helical" evidence="5">
    <location>
        <begin position="162"/>
        <end position="180"/>
    </location>
</feature>
<sequence>MHVVSTAGLMPQTRVGISFIASFVIAFFTMWMAILTPVVVAFALRVEQIDPANKETNLAFILGIGAIVALIANPVAGYFSDRTTSVFGMRKPWMLGGFAVAAIGTWLIVTGGLTSITAVLPDQVPEEQRGVVSGLLGMCIQGGILAGIYVAQFSGGDVVKMFTWPMFACAGGLLLFMLTLKDRRLAKEDAAPIDLVRFAKDFWINPKTAPDFSWAFVSRFLLFIGLATLISYQVYYLIDVLGIAPAEIPTYLFKATLALTIATVVSSALAGWASDLFGRRKIFVLISAVIYGAGLIVIGLATDFNQFVIGATICGIGQGVYVAVDLALVAAVLPNKGANAAKDLGIFNIANALPQSIAPAIAPIFLGLGAVADGKNYTALFIAAGVFAIIGALAIIPIRTVR</sequence>
<evidence type="ECO:0000256" key="3">
    <source>
        <dbReference type="ARBA" id="ARBA00022989"/>
    </source>
</evidence>
<evidence type="ECO:0000256" key="4">
    <source>
        <dbReference type="ARBA" id="ARBA00023136"/>
    </source>
</evidence>
<evidence type="ECO:0000259" key="6">
    <source>
        <dbReference type="PROSITE" id="PS50850"/>
    </source>
</evidence>
<dbReference type="InterPro" id="IPR005829">
    <property type="entry name" value="Sugar_transporter_CS"/>
</dbReference>
<dbReference type="Pfam" id="PF07690">
    <property type="entry name" value="MFS_1"/>
    <property type="match status" value="1"/>
</dbReference>
<evidence type="ECO:0000256" key="2">
    <source>
        <dbReference type="ARBA" id="ARBA00022692"/>
    </source>
</evidence>
<reference evidence="7" key="1">
    <citation type="submission" date="2023-02" db="EMBL/GenBank/DDBJ databases">
        <title>Description of Roseinatronobacter alkalisoli sp. nov., an alkaliphilic bacerium isolated from soda soil.</title>
        <authorList>
            <person name="Wei W."/>
        </authorList>
    </citation>
    <scope>NUCLEOTIDE SEQUENCE</scope>
    <source>
        <strain evidence="7">HJB301</strain>
    </source>
</reference>
<proteinExistence type="predicted"/>
<keyword evidence="4 5" id="KW-0472">Membrane</keyword>
<comment type="subcellular location">
    <subcellularLocation>
        <location evidence="1">Membrane</location>
        <topology evidence="1">Multi-pass membrane protein</topology>
    </subcellularLocation>
</comment>
<organism evidence="7 8">
    <name type="scientific">Roseinatronobacter alkalisoli</name>
    <dbReference type="NCBI Taxonomy" id="3028235"/>
    <lineage>
        <taxon>Bacteria</taxon>
        <taxon>Pseudomonadati</taxon>
        <taxon>Pseudomonadota</taxon>
        <taxon>Alphaproteobacteria</taxon>
        <taxon>Rhodobacterales</taxon>
        <taxon>Paracoccaceae</taxon>
        <taxon>Roseinatronobacter</taxon>
    </lineage>
</organism>
<feature type="transmembrane region" description="Helical" evidence="5">
    <location>
        <begin position="250"/>
        <end position="270"/>
    </location>
</feature>